<feature type="transmembrane region" description="Helical" evidence="1">
    <location>
        <begin position="55"/>
        <end position="75"/>
    </location>
</feature>
<organism evidence="2 3">
    <name type="scientific">Mycobacterium ulcerans str. Harvey</name>
    <dbReference type="NCBI Taxonomy" id="1299332"/>
    <lineage>
        <taxon>Bacteria</taxon>
        <taxon>Bacillati</taxon>
        <taxon>Actinomycetota</taxon>
        <taxon>Actinomycetes</taxon>
        <taxon>Mycobacteriales</taxon>
        <taxon>Mycobacteriaceae</taxon>
        <taxon>Mycobacterium</taxon>
        <taxon>Mycobacterium ulcerans group</taxon>
    </lineage>
</organism>
<accession>A0ABP3AH42</accession>
<evidence type="ECO:0000256" key="1">
    <source>
        <dbReference type="SAM" id="Phobius"/>
    </source>
</evidence>
<keyword evidence="3" id="KW-1185">Reference proteome</keyword>
<dbReference type="EMBL" id="JAOL01000103">
    <property type="protein sequence ID" value="EUA90543.1"/>
    <property type="molecule type" value="Genomic_DNA"/>
</dbReference>
<gene>
    <name evidence="2" type="ORF">I551_2984</name>
</gene>
<evidence type="ECO:0000313" key="2">
    <source>
        <dbReference type="EMBL" id="EUA90543.1"/>
    </source>
</evidence>
<reference evidence="2 3" key="1">
    <citation type="submission" date="2014-01" db="EMBL/GenBank/DDBJ databases">
        <authorList>
            <person name="Dobos K."/>
            <person name="Lenaerts A."/>
            <person name="Ordway D."/>
            <person name="DeGroote M.A."/>
            <person name="Parker T."/>
            <person name="Sizemore C."/>
            <person name="Tallon L.J."/>
            <person name="Sadzewicz L.K."/>
            <person name="Sengamalay N."/>
            <person name="Fraser C.M."/>
            <person name="Hine E."/>
            <person name="Shefchek K.A."/>
            <person name="Das S.P."/>
            <person name="Tettelin H."/>
        </authorList>
    </citation>
    <scope>NUCLEOTIDE SEQUENCE [LARGE SCALE GENOMIC DNA]</scope>
    <source>
        <strain evidence="2 3">Harvey</strain>
    </source>
</reference>
<comment type="caution">
    <text evidence="2">The sequence shown here is derived from an EMBL/GenBank/DDBJ whole genome shotgun (WGS) entry which is preliminary data.</text>
</comment>
<keyword evidence="1" id="KW-0472">Membrane</keyword>
<protein>
    <submittedName>
        <fullName evidence="2">Membrane protein</fullName>
    </submittedName>
</protein>
<dbReference type="Proteomes" id="UP000020681">
    <property type="component" value="Unassembled WGS sequence"/>
</dbReference>
<proteinExistence type="predicted"/>
<keyword evidence="1" id="KW-1133">Transmembrane helix</keyword>
<sequence length="85" mass="8509">MGMAVAALGCVVIAIAPAVVTGPLQSLLDTLPASRNADLTDLGTVLRLPGMDGSIAPALLAAALVAALLVVLVLARWGHVTARSR</sequence>
<keyword evidence="1" id="KW-0812">Transmembrane</keyword>
<name>A0ABP3AH42_MYCUL</name>
<evidence type="ECO:0000313" key="3">
    <source>
        <dbReference type="Proteomes" id="UP000020681"/>
    </source>
</evidence>